<evidence type="ECO:0000313" key="3">
    <source>
        <dbReference type="Proteomes" id="UP000029224"/>
    </source>
</evidence>
<keyword evidence="1" id="KW-1133">Transmembrane helix</keyword>
<dbReference type="EMBL" id="BBMT01000017">
    <property type="protein sequence ID" value="GAL37455.1"/>
    <property type="molecule type" value="Genomic_DNA"/>
</dbReference>
<dbReference type="AlphaFoldDB" id="A0A090TBZ2"/>
<accession>A0A090TBZ2</accession>
<comment type="caution">
    <text evidence="2">The sequence shown here is derived from an EMBL/GenBank/DDBJ whole genome shotgun (WGS) entry which is preliminary data.</text>
</comment>
<proteinExistence type="predicted"/>
<reference evidence="2 3" key="1">
    <citation type="submission" date="2014-09" db="EMBL/GenBank/DDBJ databases">
        <title>Vibrio maritimus JCM 19240. (C210) whole genome shotgun sequence.</title>
        <authorList>
            <person name="Sawabe T."/>
            <person name="Meirelles P."/>
            <person name="Nakanishi M."/>
            <person name="Sayaka M."/>
            <person name="Hattori M."/>
            <person name="Ohkuma M."/>
        </authorList>
    </citation>
    <scope>NUCLEOTIDE SEQUENCE [LARGE SCALE GENOMIC DNA]</scope>
    <source>
        <strain evidence="2 3">JCM 19240</strain>
    </source>
</reference>
<organism evidence="2 3">
    <name type="scientific">Vibrio maritimus</name>
    <dbReference type="NCBI Taxonomy" id="990268"/>
    <lineage>
        <taxon>Bacteria</taxon>
        <taxon>Pseudomonadati</taxon>
        <taxon>Pseudomonadota</taxon>
        <taxon>Gammaproteobacteria</taxon>
        <taxon>Vibrionales</taxon>
        <taxon>Vibrionaceae</taxon>
        <taxon>Vibrio</taxon>
    </lineage>
</organism>
<keyword evidence="1" id="KW-0812">Transmembrane</keyword>
<feature type="transmembrane region" description="Helical" evidence="1">
    <location>
        <begin position="12"/>
        <end position="32"/>
    </location>
</feature>
<evidence type="ECO:0000256" key="1">
    <source>
        <dbReference type="SAM" id="Phobius"/>
    </source>
</evidence>
<keyword evidence="3" id="KW-1185">Reference proteome</keyword>
<dbReference type="Proteomes" id="UP000029224">
    <property type="component" value="Unassembled WGS sequence"/>
</dbReference>
<gene>
    <name evidence="2" type="ORF">JCM19240_1391</name>
</gene>
<name>A0A090TBZ2_9VIBR</name>
<evidence type="ECO:0000313" key="2">
    <source>
        <dbReference type="EMBL" id="GAL37455.1"/>
    </source>
</evidence>
<sequence>MSKLIDKKWQMLPVIALSVCMMVGLYGFYITLEKSIHDSVRRTTESLLADVIYEIQEDAPNFVSSQTIDDYIGDLTQADADARIQVINGFGTVVGDTALSDRALVDLDNHADRPEFIKAWETGVGEDVRFSSVLSVDMFYSARKMYVGDQDYVIVLAVPMHHLKASPTS</sequence>
<protein>
    <submittedName>
        <fullName evidence="2">Uncharacterized protein</fullName>
    </submittedName>
</protein>
<reference evidence="2 3" key="2">
    <citation type="submission" date="2014-09" db="EMBL/GenBank/DDBJ databases">
        <authorList>
            <consortium name="NBRP consortium"/>
            <person name="Sawabe T."/>
            <person name="Meirelles P."/>
            <person name="Nakanishi M."/>
            <person name="Sayaka M."/>
            <person name="Hattori M."/>
            <person name="Ohkuma M."/>
        </authorList>
    </citation>
    <scope>NUCLEOTIDE SEQUENCE [LARGE SCALE GENOMIC DNA]</scope>
    <source>
        <strain evidence="2 3">JCM 19240</strain>
    </source>
</reference>
<keyword evidence="1" id="KW-0472">Membrane</keyword>